<dbReference type="Pfam" id="PF17802">
    <property type="entry name" value="SpaA"/>
    <property type="match status" value="1"/>
</dbReference>
<dbReference type="GO" id="GO:0005975">
    <property type="term" value="P:carbohydrate metabolic process"/>
    <property type="evidence" value="ECO:0007669"/>
    <property type="project" value="UniProtKB-ARBA"/>
</dbReference>
<gene>
    <name evidence="5" type="ORF">BBIA_1315</name>
</gene>
<keyword evidence="2" id="KW-0812">Transmembrane</keyword>
<evidence type="ECO:0000256" key="2">
    <source>
        <dbReference type="SAM" id="Phobius"/>
    </source>
</evidence>
<evidence type="ECO:0000259" key="4">
    <source>
        <dbReference type="Pfam" id="PF17802"/>
    </source>
</evidence>
<keyword evidence="2" id="KW-0472">Membrane</keyword>
<comment type="caution">
    <text evidence="5">The sequence shown here is derived from an EMBL/GenBank/DDBJ whole genome shotgun (WGS) entry which is preliminary data.</text>
</comment>
<evidence type="ECO:0000256" key="1">
    <source>
        <dbReference type="SAM" id="MobiDB-lite"/>
    </source>
</evidence>
<proteinExistence type="predicted"/>
<evidence type="ECO:0000313" key="6">
    <source>
        <dbReference type="Proteomes" id="UP000029108"/>
    </source>
</evidence>
<evidence type="ECO:0000256" key="3">
    <source>
        <dbReference type="SAM" id="SignalP"/>
    </source>
</evidence>
<feature type="compositionally biased region" description="Polar residues" evidence="1">
    <location>
        <begin position="268"/>
        <end position="288"/>
    </location>
</feature>
<protein>
    <submittedName>
        <fullName evidence="5">Cna B-type domain-containing protein</fullName>
    </submittedName>
</protein>
<keyword evidence="2" id="KW-1133">Transmembrane helix</keyword>
<dbReference type="NCBIfam" id="TIGR01167">
    <property type="entry name" value="LPXTG_anchor"/>
    <property type="match status" value="1"/>
</dbReference>
<dbReference type="RefSeq" id="WP_033495178.1">
    <property type="nucleotide sequence ID" value="NZ_JDUU01000023.1"/>
</dbReference>
<feature type="region of interest" description="Disordered" evidence="1">
    <location>
        <begin position="268"/>
        <end position="292"/>
    </location>
</feature>
<keyword evidence="3" id="KW-0732">Signal</keyword>
<feature type="compositionally biased region" description="Polar residues" evidence="1">
    <location>
        <begin position="568"/>
        <end position="583"/>
    </location>
</feature>
<name>A0A087A5B4_9BIFI</name>
<dbReference type="EMBL" id="JGYN01000001">
    <property type="protein sequence ID" value="KFI53964.1"/>
    <property type="molecule type" value="Genomic_DNA"/>
</dbReference>
<organism evidence="5 6">
    <name type="scientific">Bifidobacterium biavatii DSM 23969</name>
    <dbReference type="NCBI Taxonomy" id="1437608"/>
    <lineage>
        <taxon>Bacteria</taxon>
        <taxon>Bacillati</taxon>
        <taxon>Actinomycetota</taxon>
        <taxon>Actinomycetes</taxon>
        <taxon>Bifidobacteriales</taxon>
        <taxon>Bifidobacteriaceae</taxon>
        <taxon>Bifidobacterium</taxon>
    </lineage>
</organism>
<dbReference type="InterPro" id="IPR041033">
    <property type="entry name" value="SpaA_PFL_dom_1"/>
</dbReference>
<reference evidence="5 6" key="1">
    <citation type="submission" date="2014-03" db="EMBL/GenBank/DDBJ databases">
        <title>Genomics of Bifidobacteria.</title>
        <authorList>
            <person name="Ventura M."/>
            <person name="Milani C."/>
            <person name="Lugli G.A."/>
        </authorList>
    </citation>
    <scope>NUCLEOTIDE SEQUENCE [LARGE SCALE GENOMIC DNA]</scope>
    <source>
        <strain evidence="5 6">DSM 23969</strain>
    </source>
</reference>
<evidence type="ECO:0000313" key="5">
    <source>
        <dbReference type="EMBL" id="KFI53964.1"/>
    </source>
</evidence>
<dbReference type="InterPro" id="IPR013783">
    <property type="entry name" value="Ig-like_fold"/>
</dbReference>
<dbReference type="Gene3D" id="2.60.40.10">
    <property type="entry name" value="Immunoglobulins"/>
    <property type="match status" value="1"/>
</dbReference>
<feature type="signal peptide" evidence="3">
    <location>
        <begin position="1"/>
        <end position="29"/>
    </location>
</feature>
<dbReference type="OrthoDB" id="3240140at2"/>
<feature type="transmembrane region" description="Helical" evidence="2">
    <location>
        <begin position="711"/>
        <end position="736"/>
    </location>
</feature>
<feature type="chain" id="PRO_5001818263" evidence="3">
    <location>
        <begin position="30"/>
        <end position="748"/>
    </location>
</feature>
<dbReference type="Proteomes" id="UP000029108">
    <property type="component" value="Unassembled WGS sequence"/>
</dbReference>
<dbReference type="PROSITE" id="PS00018">
    <property type="entry name" value="EF_HAND_1"/>
    <property type="match status" value="1"/>
</dbReference>
<sequence length="748" mass="79609">MKLRKLFAGLAAAATLLSGLALGAVPANAAPQTLPFKPLANTNGKTDKVDDNGKILENATFKFTADDASQWGVNNNREIKAFKLADYYQYVTENPKYDSKQDESETNFEKQAFFGVQTSDAAKSGVAEALKIALANVAKKSDDTTAAEKDGKVVVPEGDNAADPIAWALQYGYLDQSNQKPWTTVDVDSSAESTTRKFADALKAYVGTSDPIRKLGRPVTLKVNPDSAGEVALNPVAGDSKSYTADLPAGIYLFLDVTDSGIGDDGNVNTGKADSSDKNWIQNGTTNDSDTKGEVVVNSAPIILASGHVTSEANGESYLYPIGNIADGDNSVSFKNHVTPVTKTVDDSDKTVSTGQIVRYTLSTTLPLTTGYDPSTYVFTLQDFPGEGQTVNLDGFKDAQGNVVSNGEKGASNAGEYTVKVYDTDGKTLLKVLKADTDYTLTTSAENNGHEIVGAENKASWFKLDFSELIRQDLYNNGAAKDDAAGTAEYKHLWGMKVVVEYAAKITATVKDVPNQVEVNDNNAIANHGTNLTLGQFTFFKTDAQGNAGEDINGATFVISKDDDTKDNTAVTPNSPDFSGVSDTNRDGQVDDDDIDHVKSPWGGDGINESDSRTASVWNENHELVVHNGVVTFYGLADGTYVVKETRAPAGFLGGQVAVSFKVTIKGGKAVKFDGIDKWGLAPDSADNTESGNEITDYKVKNVRNVTQLPLTGGMGIILFGTIGLIIAGGAVAVFLRSRKTKMALMMA</sequence>
<dbReference type="AlphaFoldDB" id="A0A087A5B4"/>
<feature type="region of interest" description="Disordered" evidence="1">
    <location>
        <begin position="563"/>
        <end position="611"/>
    </location>
</feature>
<dbReference type="eggNOG" id="COG4932">
    <property type="taxonomic scope" value="Bacteria"/>
</dbReference>
<accession>A0A087A5B4</accession>
<feature type="domain" description="SpaA-like prealbumin fold" evidence="4">
    <location>
        <begin position="627"/>
        <end position="667"/>
    </location>
</feature>
<keyword evidence="6" id="KW-1185">Reference proteome</keyword>
<dbReference type="InterPro" id="IPR018247">
    <property type="entry name" value="EF_Hand_1_Ca_BS"/>
</dbReference>